<sequence>MGVALRVITYFRRGPLWGHRRTPSKRPRSNSFDVNNKNCTSTEYDKGALAVNENTRDEDEGVTSLLAMRVMSGADGATEVPLCRAVLRGSSVEGAYGCHYHAYPSESPHGAHGTSLCWSLEKSSIKLYELLCLCRLANSCRKDVVLFDGREGLLFSYRATL</sequence>
<reference evidence="1" key="1">
    <citation type="submission" date="2018-09" db="EMBL/GenBank/DDBJ databases">
        <title>whole genome sequence of T. equiperdum IVM-t1 strain.</title>
        <authorList>
            <person name="Suganuma K."/>
        </authorList>
    </citation>
    <scope>NUCLEOTIDE SEQUENCE [LARGE SCALE GENOMIC DNA]</scope>
    <source>
        <strain evidence="1">IVM-t1</strain>
    </source>
</reference>
<accession>A0A3L6L8J0</accession>
<evidence type="ECO:0000313" key="1">
    <source>
        <dbReference type="EMBL" id="RHW71871.1"/>
    </source>
</evidence>
<name>A0A3L6L8J0_9TRYP</name>
<dbReference type="GO" id="GO:0005634">
    <property type="term" value="C:nucleus"/>
    <property type="evidence" value="ECO:0007669"/>
    <property type="project" value="UniProtKB-ARBA"/>
</dbReference>
<organism evidence="1">
    <name type="scientific">Trypanosoma brucei equiperdum</name>
    <dbReference type="NCBI Taxonomy" id="630700"/>
    <lineage>
        <taxon>Eukaryota</taxon>
        <taxon>Discoba</taxon>
        <taxon>Euglenozoa</taxon>
        <taxon>Kinetoplastea</taxon>
        <taxon>Metakinetoplastina</taxon>
        <taxon>Trypanosomatida</taxon>
        <taxon>Trypanosomatidae</taxon>
        <taxon>Trypanosoma</taxon>
    </lineage>
</organism>
<dbReference type="GO" id="GO:0006388">
    <property type="term" value="P:tRNA splicing, via endonucleolytic cleavage and ligation"/>
    <property type="evidence" value="ECO:0007669"/>
    <property type="project" value="InterPro"/>
</dbReference>
<dbReference type="InterPro" id="IPR011856">
    <property type="entry name" value="tRNA_endonuc-like_dom_sf"/>
</dbReference>
<comment type="caution">
    <text evidence="1">The sequence shown here is derived from an EMBL/GenBank/DDBJ whole genome shotgun (WGS) entry which is preliminary data.</text>
</comment>
<dbReference type="GO" id="GO:0003676">
    <property type="term" value="F:nucleic acid binding"/>
    <property type="evidence" value="ECO:0007669"/>
    <property type="project" value="InterPro"/>
</dbReference>
<dbReference type="Proteomes" id="UP000266743">
    <property type="component" value="Chromosome 6"/>
</dbReference>
<dbReference type="SUPFAM" id="SSF53032">
    <property type="entry name" value="tRNA-intron endonuclease catalytic domain-like"/>
    <property type="match status" value="1"/>
</dbReference>
<protein>
    <submittedName>
        <fullName evidence="1">Uncharacterized protein</fullName>
    </submittedName>
</protein>
<dbReference type="Gene3D" id="3.40.1350.10">
    <property type="match status" value="1"/>
</dbReference>
<dbReference type="EMBL" id="QSBY01000006">
    <property type="protein sequence ID" value="RHW71871.1"/>
    <property type="molecule type" value="Genomic_DNA"/>
</dbReference>
<gene>
    <name evidence="1" type="ORF">DPX39_060052100</name>
</gene>
<dbReference type="InterPro" id="IPR036167">
    <property type="entry name" value="tRNA_intron_Endo_cat-like_sf"/>
</dbReference>
<dbReference type="AlphaFoldDB" id="A0A3L6L8J0"/>
<proteinExistence type="predicted"/>